<reference evidence="4 5" key="1">
    <citation type="journal article" date="2014" name="Int. J. Syst. Evol. Microbiol.">
        <title>Celeribacter indicus sp. nov., a polycyclic aromatic hydrocarbon-degrading bacterium from deep-sea sediment and reclassification of Huaishuia halophila as Celeribacter halophilus comb. nov.</title>
        <authorList>
            <person name="Lai Q."/>
            <person name="Cao J."/>
            <person name="Yuan J."/>
            <person name="Li F."/>
            <person name="Shao Z."/>
        </authorList>
    </citation>
    <scope>NUCLEOTIDE SEQUENCE [LARGE SCALE GENOMIC DNA]</scope>
    <source>
        <strain evidence="4">P73</strain>
    </source>
</reference>
<dbReference type="KEGG" id="cid:P73_1088"/>
<dbReference type="STRING" id="1208324.P73_1088"/>
<dbReference type="InterPro" id="IPR036291">
    <property type="entry name" value="NAD(P)-bd_dom_sf"/>
</dbReference>
<feature type="domain" description="Alcohol dehydrogenase-like C-terminal" evidence="2">
    <location>
        <begin position="160"/>
        <end position="292"/>
    </location>
</feature>
<dbReference type="Gene3D" id="3.40.50.720">
    <property type="entry name" value="NAD(P)-binding Rossmann-like Domain"/>
    <property type="match status" value="1"/>
</dbReference>
<name>A0A0B5DQJ8_9RHOB</name>
<evidence type="ECO:0000313" key="4">
    <source>
        <dbReference type="EMBL" id="AJE45803.1"/>
    </source>
</evidence>
<evidence type="ECO:0000256" key="1">
    <source>
        <dbReference type="ARBA" id="ARBA00023002"/>
    </source>
</evidence>
<dbReference type="InterPro" id="IPR045010">
    <property type="entry name" value="MDR_fam"/>
</dbReference>
<dbReference type="OrthoDB" id="9805663at2"/>
<dbReference type="RefSeq" id="WP_043868805.1">
    <property type="nucleotide sequence ID" value="NZ_CP004393.1"/>
</dbReference>
<dbReference type="Proteomes" id="UP000031521">
    <property type="component" value="Chromosome"/>
</dbReference>
<dbReference type="Gene3D" id="3.90.180.10">
    <property type="entry name" value="Medium-chain alcohol dehydrogenases, catalytic domain"/>
    <property type="match status" value="1"/>
</dbReference>
<proteinExistence type="predicted"/>
<dbReference type="Pfam" id="PF16884">
    <property type="entry name" value="ADH_N_2"/>
    <property type="match status" value="1"/>
</dbReference>
<dbReference type="HOGENOM" id="CLU_026673_29_2_5"/>
<keyword evidence="5" id="KW-1185">Reference proteome</keyword>
<keyword evidence="1" id="KW-0560">Oxidoreductase</keyword>
<evidence type="ECO:0000259" key="2">
    <source>
        <dbReference type="Pfam" id="PF00107"/>
    </source>
</evidence>
<dbReference type="Pfam" id="PF00107">
    <property type="entry name" value="ADH_zinc_N"/>
    <property type="match status" value="1"/>
</dbReference>
<dbReference type="SUPFAM" id="SSF51735">
    <property type="entry name" value="NAD(P)-binding Rossmann-fold domains"/>
    <property type="match status" value="1"/>
</dbReference>
<accession>A0A0B5DQJ8</accession>
<dbReference type="SUPFAM" id="SSF50129">
    <property type="entry name" value="GroES-like"/>
    <property type="match status" value="1"/>
</dbReference>
<sequence length="339" mass="37170">MASHPNRRILLATRPDGRARQSDFELVETAIPAPKEGEVLLRNTLISMDPYQRNLMGNGSSELPPMELGTPMSGPTVAIVEESHNPDFAKGDYVQTWTGWQDYAISDGSDLRTLDPGMAPLSTALGVLGHTGLTAWVGMTKYLDDMPGGTFVVSAAAGSVGSMVAQMAKLRDHRVVGIAGGARKIAYLRDEIGVDAAVDYKADDFEAQLARALPDGVDRFFDNVGDYMFEAVMPHFNLNAQAVICGTIAGYSDTGLPDRRDHLPRLLNLILYRFIQVRGFSILDHLDSYPAFLEEVAPWVTAGRIKYREEFIEDFERIPETFLTLFEGGNTGKLIARVG</sequence>
<dbReference type="InterPro" id="IPR041694">
    <property type="entry name" value="ADH_N_2"/>
</dbReference>
<dbReference type="GO" id="GO:0016628">
    <property type="term" value="F:oxidoreductase activity, acting on the CH-CH group of donors, NAD or NADP as acceptor"/>
    <property type="evidence" value="ECO:0007669"/>
    <property type="project" value="InterPro"/>
</dbReference>
<protein>
    <submittedName>
        <fullName evidence="4">Alcohol dehydrogenase zinc-binding domain protein</fullName>
    </submittedName>
</protein>
<gene>
    <name evidence="4" type="ORF">P73_1088</name>
</gene>
<organism evidence="4 5">
    <name type="scientific">Celeribacter indicus</name>
    <dbReference type="NCBI Taxonomy" id="1208324"/>
    <lineage>
        <taxon>Bacteria</taxon>
        <taxon>Pseudomonadati</taxon>
        <taxon>Pseudomonadota</taxon>
        <taxon>Alphaproteobacteria</taxon>
        <taxon>Rhodobacterales</taxon>
        <taxon>Roseobacteraceae</taxon>
        <taxon>Celeribacter</taxon>
    </lineage>
</organism>
<feature type="domain" description="Oxidoreductase N-terminal" evidence="3">
    <location>
        <begin position="7"/>
        <end position="112"/>
    </location>
</feature>
<dbReference type="InterPro" id="IPR013149">
    <property type="entry name" value="ADH-like_C"/>
</dbReference>
<dbReference type="PANTHER" id="PTHR43205">
    <property type="entry name" value="PROSTAGLANDIN REDUCTASE"/>
    <property type="match status" value="1"/>
</dbReference>
<dbReference type="PANTHER" id="PTHR43205:SF7">
    <property type="entry name" value="PROSTAGLANDIN REDUCTASE 1"/>
    <property type="match status" value="1"/>
</dbReference>
<dbReference type="CDD" id="cd05288">
    <property type="entry name" value="PGDH"/>
    <property type="match status" value="1"/>
</dbReference>
<evidence type="ECO:0000313" key="5">
    <source>
        <dbReference type="Proteomes" id="UP000031521"/>
    </source>
</evidence>
<dbReference type="EMBL" id="CP004393">
    <property type="protein sequence ID" value="AJE45803.1"/>
    <property type="molecule type" value="Genomic_DNA"/>
</dbReference>
<dbReference type="AlphaFoldDB" id="A0A0B5DQJ8"/>
<evidence type="ECO:0000259" key="3">
    <source>
        <dbReference type="Pfam" id="PF16884"/>
    </source>
</evidence>
<dbReference type="InterPro" id="IPR011032">
    <property type="entry name" value="GroES-like_sf"/>
</dbReference>